<keyword evidence="3" id="KW-1185">Reference proteome</keyword>
<sequence length="71" mass="8066">MLWQIASWLCVIRLALTYALLSKVALTVILILSQFPDLSLTVGVGLCKQRVYAGHIWIKFETGSLWTPRVY</sequence>
<reference evidence="2" key="1">
    <citation type="submission" date="2020-11" db="EMBL/GenBank/DDBJ databases">
        <authorList>
            <consortium name="DOE Joint Genome Institute"/>
            <person name="Ahrendt S."/>
            <person name="Riley R."/>
            <person name="Andreopoulos W."/>
            <person name="Labutti K."/>
            <person name="Pangilinan J."/>
            <person name="Ruiz-Duenas F.J."/>
            <person name="Barrasa J.M."/>
            <person name="Sanchez-Garcia M."/>
            <person name="Camarero S."/>
            <person name="Miyauchi S."/>
            <person name="Serrano A."/>
            <person name="Linde D."/>
            <person name="Babiker R."/>
            <person name="Drula E."/>
            <person name="Ayuso-Fernandez I."/>
            <person name="Pacheco R."/>
            <person name="Padilla G."/>
            <person name="Ferreira P."/>
            <person name="Barriuso J."/>
            <person name="Kellner H."/>
            <person name="Castanera R."/>
            <person name="Alfaro M."/>
            <person name="Ramirez L."/>
            <person name="Pisabarro A.G."/>
            <person name="Kuo A."/>
            <person name="Tritt A."/>
            <person name="Lipzen A."/>
            <person name="He G."/>
            <person name="Yan M."/>
            <person name="Ng V."/>
            <person name="Cullen D."/>
            <person name="Martin F."/>
            <person name="Rosso M.-N."/>
            <person name="Henrissat B."/>
            <person name="Hibbett D."/>
            <person name="Martinez A.T."/>
            <person name="Grigoriev I.V."/>
        </authorList>
    </citation>
    <scope>NUCLEOTIDE SEQUENCE</scope>
    <source>
        <strain evidence="2">CBS 247.69</strain>
    </source>
</reference>
<protein>
    <submittedName>
        <fullName evidence="2">Uncharacterized protein</fullName>
    </submittedName>
</protein>
<feature type="transmembrane region" description="Helical" evidence="1">
    <location>
        <begin position="6"/>
        <end position="32"/>
    </location>
</feature>
<organism evidence="2 3">
    <name type="scientific">Collybia nuda</name>
    <dbReference type="NCBI Taxonomy" id="64659"/>
    <lineage>
        <taxon>Eukaryota</taxon>
        <taxon>Fungi</taxon>
        <taxon>Dikarya</taxon>
        <taxon>Basidiomycota</taxon>
        <taxon>Agaricomycotina</taxon>
        <taxon>Agaricomycetes</taxon>
        <taxon>Agaricomycetidae</taxon>
        <taxon>Agaricales</taxon>
        <taxon>Tricholomatineae</taxon>
        <taxon>Clitocybaceae</taxon>
        <taxon>Collybia</taxon>
    </lineage>
</organism>
<gene>
    <name evidence="2" type="ORF">BDZ94DRAFT_1275401</name>
</gene>
<dbReference type="AlphaFoldDB" id="A0A9P6CCY0"/>
<evidence type="ECO:0000313" key="3">
    <source>
        <dbReference type="Proteomes" id="UP000807353"/>
    </source>
</evidence>
<evidence type="ECO:0000313" key="2">
    <source>
        <dbReference type="EMBL" id="KAF9456519.1"/>
    </source>
</evidence>
<proteinExistence type="predicted"/>
<name>A0A9P6CCY0_9AGAR</name>
<dbReference type="Proteomes" id="UP000807353">
    <property type="component" value="Unassembled WGS sequence"/>
</dbReference>
<comment type="caution">
    <text evidence="2">The sequence shown here is derived from an EMBL/GenBank/DDBJ whole genome shotgun (WGS) entry which is preliminary data.</text>
</comment>
<evidence type="ECO:0000256" key="1">
    <source>
        <dbReference type="SAM" id="Phobius"/>
    </source>
</evidence>
<keyword evidence="1" id="KW-0472">Membrane</keyword>
<accession>A0A9P6CCY0</accession>
<dbReference type="EMBL" id="MU150419">
    <property type="protein sequence ID" value="KAF9456519.1"/>
    <property type="molecule type" value="Genomic_DNA"/>
</dbReference>
<keyword evidence="1" id="KW-0812">Transmembrane</keyword>
<keyword evidence="1" id="KW-1133">Transmembrane helix</keyword>